<feature type="compositionally biased region" description="Basic and acidic residues" evidence="1">
    <location>
        <begin position="1"/>
        <end position="17"/>
    </location>
</feature>
<reference evidence="2" key="1">
    <citation type="thesis" date="2021" institute="BYU ScholarsArchive" country="Provo, UT, USA">
        <title>Applications of and Algorithms for Genome Assembly and Genomic Analyses with an Emphasis on Marine Teleosts.</title>
        <authorList>
            <person name="Pickett B.D."/>
        </authorList>
    </citation>
    <scope>NUCLEOTIDE SEQUENCE</scope>
    <source>
        <strain evidence="2">HI-2016</strain>
    </source>
</reference>
<sequence>MEMEKTFEKRGNDDSLDRSAQYGSMRVCSMQPQLVRWECSVITEFPHPLSREMQGVTRPSLISSDAPHQRQAMIPGQWTK</sequence>
<comment type="caution">
    <text evidence="2">The sequence shown here is derived from an EMBL/GenBank/DDBJ whole genome shotgun (WGS) entry which is preliminary data.</text>
</comment>
<feature type="region of interest" description="Disordered" evidence="1">
    <location>
        <begin position="1"/>
        <end position="22"/>
    </location>
</feature>
<dbReference type="EMBL" id="JAFBMS010000020">
    <property type="protein sequence ID" value="KAG9344466.1"/>
    <property type="molecule type" value="Genomic_DNA"/>
</dbReference>
<evidence type="ECO:0000256" key="1">
    <source>
        <dbReference type="SAM" id="MobiDB-lite"/>
    </source>
</evidence>
<organism evidence="2 3">
    <name type="scientific">Albula glossodonta</name>
    <name type="common">roundjaw bonefish</name>
    <dbReference type="NCBI Taxonomy" id="121402"/>
    <lineage>
        <taxon>Eukaryota</taxon>
        <taxon>Metazoa</taxon>
        <taxon>Chordata</taxon>
        <taxon>Craniata</taxon>
        <taxon>Vertebrata</taxon>
        <taxon>Euteleostomi</taxon>
        <taxon>Actinopterygii</taxon>
        <taxon>Neopterygii</taxon>
        <taxon>Teleostei</taxon>
        <taxon>Albuliformes</taxon>
        <taxon>Albulidae</taxon>
        <taxon>Albula</taxon>
    </lineage>
</organism>
<accession>A0A8T2NY67</accession>
<evidence type="ECO:0000313" key="3">
    <source>
        <dbReference type="Proteomes" id="UP000824540"/>
    </source>
</evidence>
<gene>
    <name evidence="2" type="ORF">JZ751_011136</name>
</gene>
<protein>
    <submittedName>
        <fullName evidence="2">Uncharacterized protein</fullName>
    </submittedName>
</protein>
<keyword evidence="3" id="KW-1185">Reference proteome</keyword>
<name>A0A8T2NY67_9TELE</name>
<proteinExistence type="predicted"/>
<evidence type="ECO:0000313" key="2">
    <source>
        <dbReference type="EMBL" id="KAG9344466.1"/>
    </source>
</evidence>
<dbReference type="Proteomes" id="UP000824540">
    <property type="component" value="Unassembled WGS sequence"/>
</dbReference>
<feature type="region of interest" description="Disordered" evidence="1">
    <location>
        <begin position="61"/>
        <end position="80"/>
    </location>
</feature>
<dbReference type="AlphaFoldDB" id="A0A8T2NY67"/>